<dbReference type="RefSeq" id="XP_021854328.1">
    <property type="nucleotide sequence ID" value="XM_021998636.2"/>
</dbReference>
<keyword evidence="10 13" id="KW-0503">Monooxygenase</keyword>
<comment type="subcellular location">
    <subcellularLocation>
        <location evidence="2">Membrane</location>
        <topology evidence="2">Single-pass membrane protein</topology>
    </subcellularLocation>
</comment>
<reference evidence="16" key="2">
    <citation type="submission" date="2025-08" db="UniProtKB">
        <authorList>
            <consortium name="RefSeq"/>
        </authorList>
    </citation>
    <scope>IDENTIFICATION</scope>
    <source>
        <tissue evidence="16">Leaf</tissue>
    </source>
</reference>
<evidence type="ECO:0000256" key="14">
    <source>
        <dbReference type="SAM" id="SignalP"/>
    </source>
</evidence>
<dbReference type="GO" id="GO:0005506">
    <property type="term" value="F:iron ion binding"/>
    <property type="evidence" value="ECO:0007669"/>
    <property type="project" value="InterPro"/>
</dbReference>
<comment type="cofactor">
    <cofactor evidence="1 12">
        <name>heme</name>
        <dbReference type="ChEBI" id="CHEBI:30413"/>
    </cofactor>
</comment>
<dbReference type="GO" id="GO:0020037">
    <property type="term" value="F:heme binding"/>
    <property type="evidence" value="ECO:0007669"/>
    <property type="project" value="InterPro"/>
</dbReference>
<keyword evidence="7" id="KW-1133">Transmembrane helix</keyword>
<evidence type="ECO:0000256" key="2">
    <source>
        <dbReference type="ARBA" id="ARBA00004167"/>
    </source>
</evidence>
<comment type="similarity">
    <text evidence="3 13">Belongs to the cytochrome P450 family.</text>
</comment>
<dbReference type="Gene3D" id="1.10.630.10">
    <property type="entry name" value="Cytochrome P450"/>
    <property type="match status" value="1"/>
</dbReference>
<accession>A0A9R0ISS7</accession>
<keyword evidence="5" id="KW-0812">Transmembrane</keyword>
<feature type="signal peptide" evidence="14">
    <location>
        <begin position="1"/>
        <end position="18"/>
    </location>
</feature>
<dbReference type="PROSITE" id="PS00086">
    <property type="entry name" value="CYTOCHROME_P450"/>
    <property type="match status" value="1"/>
</dbReference>
<evidence type="ECO:0000313" key="16">
    <source>
        <dbReference type="RefSeq" id="XP_021854328.1"/>
    </source>
</evidence>
<dbReference type="PRINTS" id="PR00385">
    <property type="entry name" value="P450"/>
</dbReference>
<dbReference type="Pfam" id="PF00067">
    <property type="entry name" value="p450"/>
    <property type="match status" value="1"/>
</dbReference>
<keyword evidence="8 13" id="KW-0560">Oxidoreductase</keyword>
<dbReference type="InterPro" id="IPR036396">
    <property type="entry name" value="Cyt_P450_sf"/>
</dbReference>
<evidence type="ECO:0000256" key="8">
    <source>
        <dbReference type="ARBA" id="ARBA00023002"/>
    </source>
</evidence>
<dbReference type="FunFam" id="1.10.630.10:FF:000011">
    <property type="entry name" value="Cytochrome P450 83B1"/>
    <property type="match status" value="1"/>
</dbReference>
<dbReference type="GeneID" id="110793459"/>
<feature type="chain" id="PRO_5040507934" evidence="14">
    <location>
        <begin position="19"/>
        <end position="515"/>
    </location>
</feature>
<dbReference type="InterPro" id="IPR017972">
    <property type="entry name" value="Cyt_P450_CS"/>
</dbReference>
<gene>
    <name evidence="16" type="primary">LOC110793459</name>
</gene>
<evidence type="ECO:0000313" key="15">
    <source>
        <dbReference type="Proteomes" id="UP000813463"/>
    </source>
</evidence>
<keyword evidence="4 12" id="KW-0349">Heme</keyword>
<keyword evidence="11" id="KW-0472">Membrane</keyword>
<proteinExistence type="inferred from homology"/>
<dbReference type="KEGG" id="soe:110793459"/>
<dbReference type="GO" id="GO:0004497">
    <property type="term" value="F:monooxygenase activity"/>
    <property type="evidence" value="ECO:0007669"/>
    <property type="project" value="UniProtKB-KW"/>
</dbReference>
<dbReference type="GO" id="GO:0016020">
    <property type="term" value="C:membrane"/>
    <property type="evidence" value="ECO:0007669"/>
    <property type="project" value="UniProtKB-SubCell"/>
</dbReference>
<dbReference type="Proteomes" id="UP000813463">
    <property type="component" value="Chromosome 2"/>
</dbReference>
<evidence type="ECO:0000256" key="3">
    <source>
        <dbReference type="ARBA" id="ARBA00010617"/>
    </source>
</evidence>
<dbReference type="PANTHER" id="PTHR47955:SF22">
    <property type="entry name" value="CYTOCHROME P450 83B1-LIKE"/>
    <property type="match status" value="1"/>
</dbReference>
<dbReference type="PANTHER" id="PTHR47955">
    <property type="entry name" value="CYTOCHROME P450 FAMILY 71 PROTEIN"/>
    <property type="match status" value="1"/>
</dbReference>
<dbReference type="AlphaFoldDB" id="A0A9R0ISS7"/>
<evidence type="ECO:0000256" key="7">
    <source>
        <dbReference type="ARBA" id="ARBA00022989"/>
    </source>
</evidence>
<evidence type="ECO:0000256" key="9">
    <source>
        <dbReference type="ARBA" id="ARBA00023004"/>
    </source>
</evidence>
<dbReference type="InterPro" id="IPR001128">
    <property type="entry name" value="Cyt_P450"/>
</dbReference>
<evidence type="ECO:0000256" key="1">
    <source>
        <dbReference type="ARBA" id="ARBA00001971"/>
    </source>
</evidence>
<evidence type="ECO:0000256" key="10">
    <source>
        <dbReference type="ARBA" id="ARBA00023033"/>
    </source>
</evidence>
<evidence type="ECO:0000256" key="5">
    <source>
        <dbReference type="ARBA" id="ARBA00022692"/>
    </source>
</evidence>
<name>A0A9R0ISS7_SPIOL</name>
<organism evidence="15 16">
    <name type="scientific">Spinacia oleracea</name>
    <name type="common">Spinach</name>
    <dbReference type="NCBI Taxonomy" id="3562"/>
    <lineage>
        <taxon>Eukaryota</taxon>
        <taxon>Viridiplantae</taxon>
        <taxon>Streptophyta</taxon>
        <taxon>Embryophyta</taxon>
        <taxon>Tracheophyta</taxon>
        <taxon>Spermatophyta</taxon>
        <taxon>Magnoliopsida</taxon>
        <taxon>eudicotyledons</taxon>
        <taxon>Gunneridae</taxon>
        <taxon>Pentapetalae</taxon>
        <taxon>Caryophyllales</taxon>
        <taxon>Chenopodiaceae</taxon>
        <taxon>Chenopodioideae</taxon>
        <taxon>Anserineae</taxon>
        <taxon>Spinacia</taxon>
    </lineage>
</organism>
<dbReference type="PRINTS" id="PR00463">
    <property type="entry name" value="EP450I"/>
</dbReference>
<keyword evidence="9 12" id="KW-0408">Iron</keyword>
<keyword evidence="6 12" id="KW-0479">Metal-binding</keyword>
<keyword evidence="15" id="KW-1185">Reference proteome</keyword>
<dbReference type="SUPFAM" id="SSF48264">
    <property type="entry name" value="Cytochrome P450"/>
    <property type="match status" value="1"/>
</dbReference>
<sequence>MMMIFPLLAILFLTILYPYFLQKHKKNEPFHPPPGPKGIPFIGNLLQFETSKPHVYLAELSKIYGPILTLRFGRVPVVVVQSAKLAKEVLQIQDRNFCNRPLMVGMQRLSYNGLDIAFAPYNEYYREIRKISVVHLFSSKRVESFAQIREEEVSRMIKKITSLSCSSKIVNLSELLMVFACSNICRIAFGKRYEDDEASKSRFHSLLNEAEAMFTTFFFKDYFPYFGWLIDKLNGKMSRLERIFKDLDAFYEEIIHDHLDPNKPKSDREDIIDILLHLTQQQQQQQQQQQPSFKLTLDHIKAVLMNIFIAGTDTSVVMVIWAMTELVKNPNSMKKVQEELRNATHNKGCLNNDDLKDLKYFKAVVKEALRLHPAVPLLVTREAIRKSTIKGYDILPKTLVQVNAWAIGRDPKSWNDDPEKFMPERFLESPIDFKGRDFELLPFGAGRRMCPGLNLGVANTELALANLLYSFDWELPSGLTKEDIDTDVLPGISMHKKNPLCLVAKSHLHDQTSLR</sequence>
<dbReference type="GO" id="GO:0016705">
    <property type="term" value="F:oxidoreductase activity, acting on paired donors, with incorporation or reduction of molecular oxygen"/>
    <property type="evidence" value="ECO:0007669"/>
    <property type="project" value="InterPro"/>
</dbReference>
<evidence type="ECO:0000256" key="13">
    <source>
        <dbReference type="RuleBase" id="RU000461"/>
    </source>
</evidence>
<dbReference type="OrthoDB" id="2789670at2759"/>
<feature type="binding site" description="axial binding residue" evidence="12">
    <location>
        <position position="450"/>
    </location>
    <ligand>
        <name>heme</name>
        <dbReference type="ChEBI" id="CHEBI:30413"/>
    </ligand>
    <ligandPart>
        <name>Fe</name>
        <dbReference type="ChEBI" id="CHEBI:18248"/>
    </ligandPart>
</feature>
<evidence type="ECO:0000256" key="4">
    <source>
        <dbReference type="ARBA" id="ARBA00022617"/>
    </source>
</evidence>
<dbReference type="InterPro" id="IPR002401">
    <property type="entry name" value="Cyt_P450_E_grp-I"/>
</dbReference>
<keyword evidence="14" id="KW-0732">Signal</keyword>
<protein>
    <submittedName>
        <fullName evidence="16">Cytochrome P450 83B1</fullName>
    </submittedName>
</protein>
<reference evidence="15" key="1">
    <citation type="journal article" date="2021" name="Nat. Commun.">
        <title>Genomic analyses provide insights into spinach domestication and the genetic basis of agronomic traits.</title>
        <authorList>
            <person name="Cai X."/>
            <person name="Sun X."/>
            <person name="Xu C."/>
            <person name="Sun H."/>
            <person name="Wang X."/>
            <person name="Ge C."/>
            <person name="Zhang Z."/>
            <person name="Wang Q."/>
            <person name="Fei Z."/>
            <person name="Jiao C."/>
            <person name="Wang Q."/>
        </authorList>
    </citation>
    <scope>NUCLEOTIDE SEQUENCE [LARGE SCALE GENOMIC DNA]</scope>
    <source>
        <strain evidence="15">cv. Varoflay</strain>
    </source>
</reference>
<evidence type="ECO:0000256" key="6">
    <source>
        <dbReference type="ARBA" id="ARBA00022723"/>
    </source>
</evidence>
<evidence type="ECO:0000256" key="12">
    <source>
        <dbReference type="PIRSR" id="PIRSR602401-1"/>
    </source>
</evidence>
<dbReference type="CDD" id="cd11072">
    <property type="entry name" value="CYP71-like"/>
    <property type="match status" value="1"/>
</dbReference>
<evidence type="ECO:0000256" key="11">
    <source>
        <dbReference type="ARBA" id="ARBA00023136"/>
    </source>
</evidence>